<reference evidence="1" key="1">
    <citation type="submission" date="2014-09" db="EMBL/GenBank/DDBJ databases">
        <authorList>
            <person name="Magalhaes I.L.F."/>
            <person name="Oliveira U."/>
            <person name="Santos F.R."/>
            <person name="Vidigal T.H.D.A."/>
            <person name="Brescovit A.D."/>
            <person name="Santos A.J."/>
        </authorList>
    </citation>
    <scope>NUCLEOTIDE SEQUENCE</scope>
    <source>
        <tissue evidence="1">Shoot tissue taken approximately 20 cm above the soil surface</tissue>
    </source>
</reference>
<organism evidence="1">
    <name type="scientific">Arundo donax</name>
    <name type="common">Giant reed</name>
    <name type="synonym">Donax arundinaceus</name>
    <dbReference type="NCBI Taxonomy" id="35708"/>
    <lineage>
        <taxon>Eukaryota</taxon>
        <taxon>Viridiplantae</taxon>
        <taxon>Streptophyta</taxon>
        <taxon>Embryophyta</taxon>
        <taxon>Tracheophyta</taxon>
        <taxon>Spermatophyta</taxon>
        <taxon>Magnoliopsida</taxon>
        <taxon>Liliopsida</taxon>
        <taxon>Poales</taxon>
        <taxon>Poaceae</taxon>
        <taxon>PACMAD clade</taxon>
        <taxon>Arundinoideae</taxon>
        <taxon>Arundineae</taxon>
        <taxon>Arundo</taxon>
    </lineage>
</organism>
<accession>A0A0A8YE13</accession>
<sequence length="28" mass="3229">MSLGMILVVSHAYAFTHMDECTYAWHIT</sequence>
<name>A0A0A8YE13_ARUDO</name>
<reference evidence="1" key="2">
    <citation type="journal article" date="2015" name="Data Brief">
        <title>Shoot transcriptome of the giant reed, Arundo donax.</title>
        <authorList>
            <person name="Barrero R.A."/>
            <person name="Guerrero F.D."/>
            <person name="Moolhuijzen P."/>
            <person name="Goolsby J.A."/>
            <person name="Tidwell J."/>
            <person name="Bellgard S.E."/>
            <person name="Bellgard M.I."/>
        </authorList>
    </citation>
    <scope>NUCLEOTIDE SEQUENCE</scope>
    <source>
        <tissue evidence="1">Shoot tissue taken approximately 20 cm above the soil surface</tissue>
    </source>
</reference>
<dbReference type="AlphaFoldDB" id="A0A0A8YE13"/>
<protein>
    <submittedName>
        <fullName evidence="1">Uncharacterized protein</fullName>
    </submittedName>
</protein>
<proteinExistence type="predicted"/>
<evidence type="ECO:0000313" key="1">
    <source>
        <dbReference type="EMBL" id="JAD24319.1"/>
    </source>
</evidence>
<dbReference type="EMBL" id="GBRH01273576">
    <property type="protein sequence ID" value="JAD24319.1"/>
    <property type="molecule type" value="Transcribed_RNA"/>
</dbReference>